<dbReference type="Ensembl" id="ENSCCRT00015051791.1">
    <property type="protein sequence ID" value="ENSCCRP00015050112.1"/>
    <property type="gene ID" value="ENSCCRG00015020681.1"/>
</dbReference>
<organism evidence="1 2">
    <name type="scientific">Cyprinus carpio</name>
    <name type="common">Common carp</name>
    <dbReference type="NCBI Taxonomy" id="7962"/>
    <lineage>
        <taxon>Eukaryota</taxon>
        <taxon>Metazoa</taxon>
        <taxon>Chordata</taxon>
        <taxon>Craniata</taxon>
        <taxon>Vertebrata</taxon>
        <taxon>Euteleostomi</taxon>
        <taxon>Actinopterygii</taxon>
        <taxon>Neopterygii</taxon>
        <taxon>Teleostei</taxon>
        <taxon>Ostariophysi</taxon>
        <taxon>Cypriniformes</taxon>
        <taxon>Cyprinidae</taxon>
        <taxon>Cyprininae</taxon>
        <taxon>Cyprinus</taxon>
    </lineage>
</organism>
<name>A0A8C1VCN1_CYPCA</name>
<dbReference type="Proteomes" id="UP000694700">
    <property type="component" value="Unplaced"/>
</dbReference>
<accession>A0A8C1VCN1</accession>
<evidence type="ECO:0000313" key="2">
    <source>
        <dbReference type="Proteomes" id="UP000694700"/>
    </source>
</evidence>
<dbReference type="AlphaFoldDB" id="A0A8C1VCN1"/>
<sequence>MLCLCLYVPVHNSDQVEVEYFESNGLPSELKSLKSLSVLLPSQEFSTYRKWRKVRLYTDLYIIHCDVKSLNRLN</sequence>
<proteinExistence type="predicted"/>
<reference evidence="1" key="1">
    <citation type="submission" date="2025-08" db="UniProtKB">
        <authorList>
            <consortium name="Ensembl"/>
        </authorList>
    </citation>
    <scope>IDENTIFICATION</scope>
</reference>
<evidence type="ECO:0000313" key="1">
    <source>
        <dbReference type="Ensembl" id="ENSCCRP00015050112.1"/>
    </source>
</evidence>
<protein>
    <submittedName>
        <fullName evidence="1">Uncharacterized protein</fullName>
    </submittedName>
</protein>